<dbReference type="PANTHER" id="PTHR23088">
    <property type="entry name" value="NITRILASE-RELATED"/>
    <property type="match status" value="1"/>
</dbReference>
<gene>
    <name evidence="3" type="ORF">WMN62_05440</name>
</gene>
<name>A0ABU8Y7V5_9MICO</name>
<accession>A0ABU8Y7V5</accession>
<keyword evidence="4" id="KW-1185">Reference proteome</keyword>
<organism evidence="3 4">
    <name type="scientific">Curtobacterium citreum</name>
    <dbReference type="NCBI Taxonomy" id="2036"/>
    <lineage>
        <taxon>Bacteria</taxon>
        <taxon>Bacillati</taxon>
        <taxon>Actinomycetota</taxon>
        <taxon>Actinomycetes</taxon>
        <taxon>Micrococcales</taxon>
        <taxon>Microbacteriaceae</taxon>
        <taxon>Curtobacterium</taxon>
    </lineage>
</organism>
<dbReference type="RefSeq" id="WP_340197378.1">
    <property type="nucleotide sequence ID" value="NZ_JBBKAP010000063.1"/>
</dbReference>
<dbReference type="InterPro" id="IPR003010">
    <property type="entry name" value="C-N_Hydrolase"/>
</dbReference>
<dbReference type="InterPro" id="IPR036526">
    <property type="entry name" value="C-N_Hydrolase_sf"/>
</dbReference>
<dbReference type="Gene3D" id="3.60.110.10">
    <property type="entry name" value="Carbon-nitrogen hydrolase"/>
    <property type="match status" value="1"/>
</dbReference>
<evidence type="ECO:0000256" key="1">
    <source>
        <dbReference type="ARBA" id="ARBA00010613"/>
    </source>
</evidence>
<dbReference type="PANTHER" id="PTHR23088:SF27">
    <property type="entry name" value="DEAMINATED GLUTATHIONE AMIDASE"/>
    <property type="match status" value="1"/>
</dbReference>
<dbReference type="Pfam" id="PF00795">
    <property type="entry name" value="CN_hydrolase"/>
    <property type="match status" value="1"/>
</dbReference>
<evidence type="ECO:0000259" key="2">
    <source>
        <dbReference type="PROSITE" id="PS50263"/>
    </source>
</evidence>
<reference evidence="3 4" key="1">
    <citation type="submission" date="2024-03" db="EMBL/GenBank/DDBJ databases">
        <title>Whole genomes of four grape xylem sap localized bacterial endophytes.</title>
        <authorList>
            <person name="Kumar G."/>
            <person name="Savka M.A."/>
        </authorList>
    </citation>
    <scope>NUCLEOTIDE SEQUENCE [LARGE SCALE GENOMIC DNA]</scope>
    <source>
        <strain evidence="3 4">RIT_GXS8</strain>
    </source>
</reference>
<proteinExistence type="inferred from homology"/>
<comment type="similarity">
    <text evidence="1">Belongs to the carbon-nitrogen hydrolase superfamily. NIT1/NIT2 family.</text>
</comment>
<sequence length="294" mass="30533">MGTLTIAAAQFAPADDSAANLETVRAAAVDAAARGAALLVTPEYSSFFTAEIDDRFVAAAQPLDGPFVSGLQDIARDTGVALVVGIAETTEAATTEAATTGAATTAGPARFRNTLVAVLPTGELAATYRKVHLYDAFGSRESDRIESGDPEQLPVFELEGVRIGLETCYDLRFPEVTRRLAAPEHGAADVVVLPAEWVRGPGKEHHWRTLLTARAIENTVWVVGVGQTPPIGIGASVVLDPSGVAVAAAGSTPGTLVATVDTAVTDAVRRVNPSLGLRRYDVALRALPGGAARR</sequence>
<dbReference type="Proteomes" id="UP001370299">
    <property type="component" value="Unassembled WGS sequence"/>
</dbReference>
<dbReference type="PROSITE" id="PS50263">
    <property type="entry name" value="CN_HYDROLASE"/>
    <property type="match status" value="1"/>
</dbReference>
<dbReference type="EMBL" id="JBBLYY010000031">
    <property type="protein sequence ID" value="MEK0170908.1"/>
    <property type="molecule type" value="Genomic_DNA"/>
</dbReference>
<feature type="domain" description="CN hydrolase" evidence="2">
    <location>
        <begin position="4"/>
        <end position="262"/>
    </location>
</feature>
<keyword evidence="3" id="KW-0378">Hydrolase</keyword>
<protein>
    <submittedName>
        <fullName evidence="3">Carbon-nitrogen hydrolase family protein</fullName>
    </submittedName>
</protein>
<dbReference type="CDD" id="cd07581">
    <property type="entry name" value="nitrilase_3"/>
    <property type="match status" value="1"/>
</dbReference>
<evidence type="ECO:0000313" key="4">
    <source>
        <dbReference type="Proteomes" id="UP001370299"/>
    </source>
</evidence>
<evidence type="ECO:0000313" key="3">
    <source>
        <dbReference type="EMBL" id="MEK0170908.1"/>
    </source>
</evidence>
<dbReference type="SUPFAM" id="SSF56317">
    <property type="entry name" value="Carbon-nitrogen hydrolase"/>
    <property type="match status" value="1"/>
</dbReference>
<comment type="caution">
    <text evidence="3">The sequence shown here is derived from an EMBL/GenBank/DDBJ whole genome shotgun (WGS) entry which is preliminary data.</text>
</comment>
<dbReference type="GO" id="GO:0016787">
    <property type="term" value="F:hydrolase activity"/>
    <property type="evidence" value="ECO:0007669"/>
    <property type="project" value="UniProtKB-KW"/>
</dbReference>